<evidence type="ECO:0000256" key="3">
    <source>
        <dbReference type="ARBA" id="ARBA00022490"/>
    </source>
</evidence>
<reference evidence="6 7" key="1">
    <citation type="journal article" date="2024" name="G3 (Bethesda)">
        <title>Genome assembly of Hibiscus sabdariffa L. provides insights into metabolisms of medicinal natural products.</title>
        <authorList>
            <person name="Kim T."/>
        </authorList>
    </citation>
    <scope>NUCLEOTIDE SEQUENCE [LARGE SCALE GENOMIC DNA]</scope>
    <source>
        <strain evidence="6">TK-2024</strain>
        <tissue evidence="6">Old leaves</tissue>
    </source>
</reference>
<accession>A0ABR2RMG8</accession>
<keyword evidence="7" id="KW-1185">Reference proteome</keyword>
<evidence type="ECO:0000256" key="5">
    <source>
        <dbReference type="SAM" id="MobiDB-lite"/>
    </source>
</evidence>
<evidence type="ECO:0000256" key="2">
    <source>
        <dbReference type="ARBA" id="ARBA00004496"/>
    </source>
</evidence>
<sequence>MVLMVPSSGFKKRDYDEDNNVVFGKKPVKLELPAPDNVSDSGGYNGVDSCAEEAEVNEAATKLQKFYKSYRTRRNLADCAVVVEELWWKALEFAALRRSSVSFFSSDKSETAVSRWARGRTRAAKVGKGLSKDVKGQQLALRHWLEAIDPRHRYGHNLHFYYDVWFESASSQPFFYWLDVGDGKAVSLDKCPRLVLHRQCIKYLGPKEREAYEVILEKGKLIYKQNKEAVNTREGSKWIFVLSTCRVLYVGEKVKGLFQHSSFLAGGATVASGRLVVHHGTPHAVWAYSGHYRPTQDNFMELCSFLEEHHVDMSNVKVTGYPHLLLPVQFQLEMIVLFIRLQKCPVDDDIPKEQKQAETSADKNTDAMHAREKERYKWSTGVGPRIGCVRDYPAHLQFKALEHVNLSPRIKPRGDPIPSPRPSPKLHLSPRLAYLGLVSPRVRGPVTQS</sequence>
<keyword evidence="4" id="KW-0539">Nucleus</keyword>
<gene>
    <name evidence="6" type="ORF">V6N11_005314</name>
</gene>
<protein>
    <submittedName>
        <fullName evidence="6">Uncharacterized protein</fullName>
    </submittedName>
</protein>
<organism evidence="6 7">
    <name type="scientific">Hibiscus sabdariffa</name>
    <name type="common">roselle</name>
    <dbReference type="NCBI Taxonomy" id="183260"/>
    <lineage>
        <taxon>Eukaryota</taxon>
        <taxon>Viridiplantae</taxon>
        <taxon>Streptophyta</taxon>
        <taxon>Embryophyta</taxon>
        <taxon>Tracheophyta</taxon>
        <taxon>Spermatophyta</taxon>
        <taxon>Magnoliopsida</taxon>
        <taxon>eudicotyledons</taxon>
        <taxon>Gunneridae</taxon>
        <taxon>Pentapetalae</taxon>
        <taxon>rosids</taxon>
        <taxon>malvids</taxon>
        <taxon>Malvales</taxon>
        <taxon>Malvaceae</taxon>
        <taxon>Malvoideae</taxon>
        <taxon>Hibiscus</taxon>
    </lineage>
</organism>
<proteinExistence type="predicted"/>
<evidence type="ECO:0000256" key="1">
    <source>
        <dbReference type="ARBA" id="ARBA00004123"/>
    </source>
</evidence>
<dbReference type="EMBL" id="JBBPBN010000021">
    <property type="protein sequence ID" value="KAK9014145.1"/>
    <property type="molecule type" value="Genomic_DNA"/>
</dbReference>
<dbReference type="Proteomes" id="UP001396334">
    <property type="component" value="Unassembled WGS sequence"/>
</dbReference>
<comment type="caution">
    <text evidence="6">The sequence shown here is derived from an EMBL/GenBank/DDBJ whole genome shotgun (WGS) entry which is preliminary data.</text>
</comment>
<comment type="subcellular location">
    <subcellularLocation>
        <location evidence="2">Cytoplasm</location>
    </subcellularLocation>
    <subcellularLocation>
        <location evidence="1">Nucleus</location>
    </subcellularLocation>
</comment>
<evidence type="ECO:0000313" key="6">
    <source>
        <dbReference type="EMBL" id="KAK9014145.1"/>
    </source>
</evidence>
<name>A0ABR2RMG8_9ROSI</name>
<evidence type="ECO:0000256" key="4">
    <source>
        <dbReference type="ARBA" id="ARBA00023242"/>
    </source>
</evidence>
<feature type="region of interest" description="Disordered" evidence="5">
    <location>
        <begin position="351"/>
        <end position="370"/>
    </location>
</feature>
<evidence type="ECO:0000313" key="7">
    <source>
        <dbReference type="Proteomes" id="UP001396334"/>
    </source>
</evidence>
<dbReference type="InterPro" id="IPR044159">
    <property type="entry name" value="IQM"/>
</dbReference>
<dbReference type="PANTHER" id="PTHR31250">
    <property type="entry name" value="IQ DOMAIN-CONTAINING PROTEIN IQM3"/>
    <property type="match status" value="1"/>
</dbReference>
<keyword evidence="3" id="KW-0963">Cytoplasm</keyword>
<dbReference type="PANTHER" id="PTHR31250:SF39">
    <property type="entry name" value="IQ DOMAIN-CONTAINING PROTEIN IQM1-LIKE"/>
    <property type="match status" value="1"/>
</dbReference>